<name>A0A4U6QBD1_9ACTN</name>
<keyword evidence="5" id="KW-1185">Reference proteome</keyword>
<keyword evidence="1" id="KW-0175">Coiled coil</keyword>
<evidence type="ECO:0000256" key="1">
    <source>
        <dbReference type="SAM" id="Coils"/>
    </source>
</evidence>
<accession>A0A4U6QBD1</accession>
<sequence length="625" mass="68713">MPSTAPDPLPPGLDPWAVARRFEPVVRYTQGELFFPMAVEDYVARAALWSRPAVPAPGRRDRTRSRVADHGELTLDGLLQRADEHRDSRLELRTVPGPLARRERLQWRRRPDRARLSSTSRLATVGLLGRLIDVLFRLSLVVRGAVPGGLTAAIQQAHPTPADPQAGHPYYAHVSSDGRYLVVQYWFFYAMNDWRSTFGGVNDHEADWEQVTVFLSPREGWSDPDGRALPTDPADWRVAWVAFSSHDETGDDLRRRADDPDISWVGDTHPVVHAGAGSHSGAYLPGDYLIRVEPPALQRFLAAVRRTRRALFPWTDDEHKGLGIPYVDYARGDGRHIGPGTDHPWQPVLVDDDTPWVRDYPGLWGLDTDDPFGGERAPGGPRYERGGTIRASWGDPVGWAGLAKVPATAAELHATQQERLAELGRQERSLSADIAQRTRALQSTAVGVDAVPPTLARERGGIGARRRVREKESAVADLEQERRTLVVEREYLQRAINRPVETPPHAHLRHRAVPDIDPDRPPGLLLRVWTEASLSVLLALLGVALLLGYDSALLLGGVAILAVTGVEAVLRGRIATYLVGLAVLVVIGGAIYLAVTNLRVALAGLLLLAAVAGAVANVRALLRRR</sequence>
<keyword evidence="3" id="KW-1133">Transmembrane helix</keyword>
<feature type="region of interest" description="Disordered" evidence="2">
    <location>
        <begin position="368"/>
        <end position="388"/>
    </location>
</feature>
<feature type="coiled-coil region" evidence="1">
    <location>
        <begin position="468"/>
        <end position="495"/>
    </location>
</feature>
<dbReference type="OrthoDB" id="144586at2"/>
<organism evidence="4 5">
    <name type="scientific">Nakamurella flava</name>
    <dbReference type="NCBI Taxonomy" id="2576308"/>
    <lineage>
        <taxon>Bacteria</taxon>
        <taxon>Bacillati</taxon>
        <taxon>Actinomycetota</taxon>
        <taxon>Actinomycetes</taxon>
        <taxon>Nakamurellales</taxon>
        <taxon>Nakamurellaceae</taxon>
        <taxon>Nakamurella</taxon>
    </lineage>
</organism>
<evidence type="ECO:0000313" key="4">
    <source>
        <dbReference type="EMBL" id="TKV57313.1"/>
    </source>
</evidence>
<proteinExistence type="predicted"/>
<gene>
    <name evidence="4" type="ORF">FDO65_17450</name>
</gene>
<reference evidence="4 5" key="1">
    <citation type="submission" date="2019-05" db="EMBL/GenBank/DDBJ databases">
        <title>Nakamurella sp. N5BH11, whole genome shotgun sequence.</title>
        <authorList>
            <person name="Tuo L."/>
        </authorList>
    </citation>
    <scope>NUCLEOTIDE SEQUENCE [LARGE SCALE GENOMIC DNA]</scope>
    <source>
        <strain evidence="4 5">N5BH11</strain>
    </source>
</reference>
<dbReference type="EMBL" id="SZZH01000005">
    <property type="protein sequence ID" value="TKV57313.1"/>
    <property type="molecule type" value="Genomic_DNA"/>
</dbReference>
<dbReference type="RefSeq" id="WP_137451017.1">
    <property type="nucleotide sequence ID" value="NZ_SZZH01000005.1"/>
</dbReference>
<evidence type="ECO:0000256" key="2">
    <source>
        <dbReference type="SAM" id="MobiDB-lite"/>
    </source>
</evidence>
<keyword evidence="3" id="KW-0812">Transmembrane</keyword>
<protein>
    <submittedName>
        <fullName evidence="4">Uncharacterized protein</fullName>
    </submittedName>
</protein>
<dbReference type="Proteomes" id="UP000306985">
    <property type="component" value="Unassembled WGS sequence"/>
</dbReference>
<dbReference type="AlphaFoldDB" id="A0A4U6QBD1"/>
<keyword evidence="3" id="KW-0472">Membrane</keyword>
<feature type="transmembrane region" description="Helical" evidence="3">
    <location>
        <begin position="601"/>
        <end position="622"/>
    </location>
</feature>
<evidence type="ECO:0000313" key="5">
    <source>
        <dbReference type="Proteomes" id="UP000306985"/>
    </source>
</evidence>
<comment type="caution">
    <text evidence="4">The sequence shown here is derived from an EMBL/GenBank/DDBJ whole genome shotgun (WGS) entry which is preliminary data.</text>
</comment>
<feature type="transmembrane region" description="Helical" evidence="3">
    <location>
        <begin position="536"/>
        <end position="562"/>
    </location>
</feature>
<evidence type="ECO:0000256" key="3">
    <source>
        <dbReference type="SAM" id="Phobius"/>
    </source>
</evidence>
<feature type="transmembrane region" description="Helical" evidence="3">
    <location>
        <begin position="574"/>
        <end position="595"/>
    </location>
</feature>